<name>A0A1F8EDB6_9BACT</name>
<proteinExistence type="predicted"/>
<organism evidence="2 3">
    <name type="scientific">Candidatus Yanofskybacteria bacterium RIFCSPHIGHO2_01_FULL_41_21</name>
    <dbReference type="NCBI Taxonomy" id="1802660"/>
    <lineage>
        <taxon>Bacteria</taxon>
        <taxon>Candidatus Yanofskyibacteriota</taxon>
    </lineage>
</organism>
<protein>
    <submittedName>
        <fullName evidence="2">Uncharacterized protein</fullName>
    </submittedName>
</protein>
<dbReference type="Proteomes" id="UP000178520">
    <property type="component" value="Unassembled WGS sequence"/>
</dbReference>
<keyword evidence="1" id="KW-0472">Membrane</keyword>
<dbReference type="AlphaFoldDB" id="A0A1F8EDB6"/>
<accession>A0A1F8EDB6</accession>
<feature type="transmembrane region" description="Helical" evidence="1">
    <location>
        <begin position="40"/>
        <end position="60"/>
    </location>
</feature>
<reference evidence="2 3" key="1">
    <citation type="journal article" date="2016" name="Nat. Commun.">
        <title>Thousands of microbial genomes shed light on interconnected biogeochemical processes in an aquifer system.</title>
        <authorList>
            <person name="Anantharaman K."/>
            <person name="Brown C.T."/>
            <person name="Hug L.A."/>
            <person name="Sharon I."/>
            <person name="Castelle C.J."/>
            <person name="Probst A.J."/>
            <person name="Thomas B.C."/>
            <person name="Singh A."/>
            <person name="Wilkins M.J."/>
            <person name="Karaoz U."/>
            <person name="Brodie E.L."/>
            <person name="Williams K.H."/>
            <person name="Hubbard S.S."/>
            <person name="Banfield J.F."/>
        </authorList>
    </citation>
    <scope>NUCLEOTIDE SEQUENCE [LARGE SCALE GENOMIC DNA]</scope>
</reference>
<dbReference type="EMBL" id="MGJA01000006">
    <property type="protein sequence ID" value="OGM97945.1"/>
    <property type="molecule type" value="Genomic_DNA"/>
</dbReference>
<dbReference type="STRING" id="1802660.A2735_00940"/>
<keyword evidence="1" id="KW-0812">Transmembrane</keyword>
<evidence type="ECO:0000313" key="2">
    <source>
        <dbReference type="EMBL" id="OGM97945.1"/>
    </source>
</evidence>
<evidence type="ECO:0000256" key="1">
    <source>
        <dbReference type="SAM" id="Phobius"/>
    </source>
</evidence>
<evidence type="ECO:0000313" key="3">
    <source>
        <dbReference type="Proteomes" id="UP000178520"/>
    </source>
</evidence>
<sequence>MFKKFFEMPVPRIMTAIFSPFIVWAIYLDAQPQTLRGQIVFWTGMALAGMFSWLFIIYILEPFFKMTDKAIGKLFGITRD</sequence>
<gene>
    <name evidence="2" type="ORF">A2735_00940</name>
</gene>
<keyword evidence="1" id="KW-1133">Transmembrane helix</keyword>
<comment type="caution">
    <text evidence="2">The sequence shown here is derived from an EMBL/GenBank/DDBJ whole genome shotgun (WGS) entry which is preliminary data.</text>
</comment>